<evidence type="ECO:0000256" key="5">
    <source>
        <dbReference type="ARBA" id="ARBA00022949"/>
    </source>
</evidence>
<reference evidence="14" key="3">
    <citation type="submission" date="2025-08" db="UniProtKB">
        <authorList>
            <consortium name="Ensembl"/>
        </authorList>
    </citation>
    <scope>IDENTIFICATION</scope>
</reference>
<keyword evidence="8" id="KW-1015">Disulfide bond</keyword>
<dbReference type="InterPro" id="IPR013783">
    <property type="entry name" value="Ig-like_fold"/>
</dbReference>
<feature type="compositionally biased region" description="Pro residues" evidence="11">
    <location>
        <begin position="405"/>
        <end position="419"/>
    </location>
</feature>
<dbReference type="InterPro" id="IPR051874">
    <property type="entry name" value="Ig-like_domain-LISCH7"/>
</dbReference>
<feature type="region of interest" description="Disordered" evidence="11">
    <location>
        <begin position="291"/>
        <end position="317"/>
    </location>
</feature>
<accession>A0A3B1IYA6</accession>
<evidence type="ECO:0000256" key="8">
    <source>
        <dbReference type="ARBA" id="ARBA00023157"/>
    </source>
</evidence>
<keyword evidence="7 12" id="KW-0472">Membrane</keyword>
<dbReference type="AlphaFoldDB" id="A0A3B1IYA6"/>
<dbReference type="PROSITE" id="PS50835">
    <property type="entry name" value="IG_LIKE"/>
    <property type="match status" value="1"/>
</dbReference>
<dbReference type="InParanoid" id="A0A3B1IYA6"/>
<evidence type="ECO:0000256" key="4">
    <source>
        <dbReference type="ARBA" id="ARBA00022692"/>
    </source>
</evidence>
<feature type="compositionally biased region" description="Basic and acidic residues" evidence="11">
    <location>
        <begin position="392"/>
        <end position="403"/>
    </location>
</feature>
<feature type="compositionally biased region" description="Basic and acidic residues" evidence="11">
    <location>
        <begin position="527"/>
        <end position="543"/>
    </location>
</feature>
<feature type="domain" description="Ig-like" evidence="13">
    <location>
        <begin position="1"/>
        <end position="117"/>
    </location>
</feature>
<dbReference type="GeneTree" id="ENSGT00950000183058"/>
<dbReference type="Proteomes" id="UP000018467">
    <property type="component" value="Unassembled WGS sequence"/>
</dbReference>
<dbReference type="SUPFAM" id="SSF48726">
    <property type="entry name" value="Immunoglobulin"/>
    <property type="match status" value="1"/>
</dbReference>
<keyword evidence="4 12" id="KW-0812">Transmembrane</keyword>
<name>A0A3B1IYA6_ASTMX</name>
<evidence type="ECO:0000259" key="13">
    <source>
        <dbReference type="PROSITE" id="PS50835"/>
    </source>
</evidence>
<proteinExistence type="inferred from homology"/>
<reference evidence="15" key="1">
    <citation type="submission" date="2013-03" db="EMBL/GenBank/DDBJ databases">
        <authorList>
            <person name="Jeffery W."/>
            <person name="Warren W."/>
            <person name="Wilson R.K."/>
        </authorList>
    </citation>
    <scope>NUCLEOTIDE SEQUENCE</scope>
    <source>
        <strain evidence="15">female</strain>
    </source>
</reference>
<keyword evidence="6 12" id="KW-1133">Transmembrane helix</keyword>
<dbReference type="InterPro" id="IPR036179">
    <property type="entry name" value="Ig-like_dom_sf"/>
</dbReference>
<dbReference type="GO" id="GO:0005923">
    <property type="term" value="C:bicellular tight junction"/>
    <property type="evidence" value="ECO:0007669"/>
    <property type="project" value="UniProtKB-SubCell"/>
</dbReference>
<evidence type="ECO:0000256" key="3">
    <source>
        <dbReference type="ARBA" id="ARBA00022427"/>
    </source>
</evidence>
<dbReference type="PANTHER" id="PTHR15923">
    <property type="entry name" value="TRANSMEMBRANE AND IMMUNOGLOBULIN DOMAIN-CONTAINING PROTEIN"/>
    <property type="match status" value="1"/>
</dbReference>
<dbReference type="GO" id="GO:0031016">
    <property type="term" value="P:pancreas development"/>
    <property type="evidence" value="ECO:0007669"/>
    <property type="project" value="TreeGrafter"/>
</dbReference>
<protein>
    <submittedName>
        <fullName evidence="14">Immunoglobulin like domain containing receptor 2</fullName>
    </submittedName>
</protein>
<feature type="compositionally biased region" description="Low complexity" evidence="11">
    <location>
        <begin position="504"/>
        <end position="515"/>
    </location>
</feature>
<evidence type="ECO:0000256" key="2">
    <source>
        <dbReference type="ARBA" id="ARBA00009491"/>
    </source>
</evidence>
<dbReference type="InterPro" id="IPR003599">
    <property type="entry name" value="Ig_sub"/>
</dbReference>
<reference evidence="15" key="2">
    <citation type="journal article" date="2014" name="Nat. Commun.">
        <title>The cavefish genome reveals candidate genes for eye loss.</title>
        <authorList>
            <person name="McGaugh S.E."/>
            <person name="Gross J.B."/>
            <person name="Aken B."/>
            <person name="Blin M."/>
            <person name="Borowsky R."/>
            <person name="Chalopin D."/>
            <person name="Hinaux H."/>
            <person name="Jeffery W.R."/>
            <person name="Keene A."/>
            <person name="Ma L."/>
            <person name="Minx P."/>
            <person name="Murphy D."/>
            <person name="O'Quin K.E."/>
            <person name="Retaux S."/>
            <person name="Rohner N."/>
            <person name="Searle S.M."/>
            <person name="Stahl B.A."/>
            <person name="Tabin C."/>
            <person name="Volff J.N."/>
            <person name="Yoshizawa M."/>
            <person name="Warren W.C."/>
        </authorList>
    </citation>
    <scope>NUCLEOTIDE SEQUENCE [LARGE SCALE GENOMIC DNA]</scope>
    <source>
        <strain evidence="15">female</strain>
    </source>
</reference>
<dbReference type="Gene3D" id="2.60.40.10">
    <property type="entry name" value="Immunoglobulins"/>
    <property type="match status" value="1"/>
</dbReference>
<comment type="similarity">
    <text evidence="2">Belongs to the immunoglobulin superfamily. LISCH7 family.</text>
</comment>
<dbReference type="Pfam" id="PF07686">
    <property type="entry name" value="V-set"/>
    <property type="match status" value="1"/>
</dbReference>
<evidence type="ECO:0000256" key="12">
    <source>
        <dbReference type="SAM" id="Phobius"/>
    </source>
</evidence>
<dbReference type="Ensembl" id="ENSAMXT00000055172.1">
    <property type="protein sequence ID" value="ENSAMXP00000034535.1"/>
    <property type="gene ID" value="ENSAMXG00000038621.1"/>
</dbReference>
<sequence>MLFQSVVLPCQYSTVSSQTPVVQWWYKSYCRDRTREVFKLGTSSHLDCGDSSRTIRIVASGHGSSITLAEYYKGRDISIINKADLRIGELQWGDSGVYFCKVVIADDLEGQNEAQVELLVLGQTGVADDLLPEFDMEIMPEWVFVAAVVLGSILFILLVGVCWCQCCPHSCCCYVRCCCCPETCCLYEAGKGIKTIPPTPVALYPPYYMPGMPTMVPIAPPSLIDPKISAAPSVENNTSAGNVSELSSLHEAETDFRQTFRQVQKKALPAIPDLDDPPGLLTRAISPVHVQRSTRHPQWNPRSEHLQRKPFLRNGRTGSLDELEEFAMTYMQRGRHGDFDDMVDDYRTRGRQRERDQDAWERERERNKEREREQERDLDRNHHPHYSSKRYYPKDSPERHGERPQPQPRPRPPSPPPLPGNGKRRGTWDSDRPAPCRDTGNRERGGRDSKGRGAERERDYDDALLNSLLERKAKAGRSTSSKGGRTEEDSDTPSKTSSKKSSHSRSPSNRSPSNRPAEEDDSLPPYTEKELERFRGTETKESQRPFAYTRLGQPSQTEQESREEQNKPRKVVSYM</sequence>
<feature type="compositionally biased region" description="Basic and acidic residues" evidence="11">
    <location>
        <begin position="426"/>
        <end position="461"/>
    </location>
</feature>
<dbReference type="InterPro" id="IPR013106">
    <property type="entry name" value="Ig_V-set"/>
</dbReference>
<dbReference type="InterPro" id="IPR008664">
    <property type="entry name" value="LISCH7"/>
</dbReference>
<keyword evidence="9" id="KW-0393">Immunoglobulin domain</keyword>
<evidence type="ECO:0000256" key="1">
    <source>
        <dbReference type="ARBA" id="ARBA00004435"/>
    </source>
</evidence>
<dbReference type="SMART" id="SM00409">
    <property type="entry name" value="IG"/>
    <property type="match status" value="1"/>
</dbReference>
<keyword evidence="5" id="KW-0965">Cell junction</keyword>
<comment type="subcellular location">
    <subcellularLocation>
        <location evidence="1">Cell junction</location>
        <location evidence="1">Tight junction</location>
    </subcellularLocation>
    <subcellularLocation>
        <location evidence="10">Endomembrane system</location>
        <topology evidence="10">Single-pass type I membrane protein</topology>
    </subcellularLocation>
</comment>
<evidence type="ECO:0000256" key="11">
    <source>
        <dbReference type="SAM" id="MobiDB-lite"/>
    </source>
</evidence>
<dbReference type="InterPro" id="IPR007110">
    <property type="entry name" value="Ig-like_dom"/>
</dbReference>
<feature type="region of interest" description="Disordered" evidence="11">
    <location>
        <begin position="350"/>
        <end position="575"/>
    </location>
</feature>
<feature type="transmembrane region" description="Helical" evidence="12">
    <location>
        <begin position="142"/>
        <end position="161"/>
    </location>
</feature>
<keyword evidence="3" id="KW-0796">Tight junction</keyword>
<dbReference type="OrthoDB" id="8943907at2759"/>
<evidence type="ECO:0000256" key="7">
    <source>
        <dbReference type="ARBA" id="ARBA00023136"/>
    </source>
</evidence>
<dbReference type="GO" id="GO:0012505">
    <property type="term" value="C:endomembrane system"/>
    <property type="evidence" value="ECO:0007669"/>
    <property type="project" value="UniProtKB-SubCell"/>
</dbReference>
<dbReference type="PANTHER" id="PTHR15923:SF7">
    <property type="entry name" value="IMMUNOGLOBULIN-LIKE DOMAIN-CONTAINING RECEPTOR 2 ISOFORM X1"/>
    <property type="match status" value="1"/>
</dbReference>
<organism evidence="14 15">
    <name type="scientific">Astyanax mexicanus</name>
    <name type="common">Blind cave fish</name>
    <name type="synonym">Astyanax fasciatus mexicanus</name>
    <dbReference type="NCBI Taxonomy" id="7994"/>
    <lineage>
        <taxon>Eukaryota</taxon>
        <taxon>Metazoa</taxon>
        <taxon>Chordata</taxon>
        <taxon>Craniata</taxon>
        <taxon>Vertebrata</taxon>
        <taxon>Euteleostomi</taxon>
        <taxon>Actinopterygii</taxon>
        <taxon>Neopterygii</taxon>
        <taxon>Teleostei</taxon>
        <taxon>Ostariophysi</taxon>
        <taxon>Characiformes</taxon>
        <taxon>Characoidei</taxon>
        <taxon>Acestrorhamphidae</taxon>
        <taxon>Acestrorhamphinae</taxon>
        <taxon>Astyanax</taxon>
    </lineage>
</organism>
<evidence type="ECO:0000256" key="9">
    <source>
        <dbReference type="ARBA" id="ARBA00023319"/>
    </source>
</evidence>
<feature type="compositionally biased region" description="Basic and acidic residues" evidence="11">
    <location>
        <begin position="350"/>
        <end position="381"/>
    </location>
</feature>
<dbReference type="Bgee" id="ENSAMXG00000038621">
    <property type="expression patterns" value="Expressed in camera-type eye and 10 other cell types or tissues"/>
</dbReference>
<reference evidence="14" key="4">
    <citation type="submission" date="2025-09" db="UniProtKB">
        <authorList>
            <consortium name="Ensembl"/>
        </authorList>
    </citation>
    <scope>IDENTIFICATION</scope>
</reference>
<keyword evidence="15" id="KW-1185">Reference proteome</keyword>
<dbReference type="Pfam" id="PF05624">
    <property type="entry name" value="LSR"/>
    <property type="match status" value="1"/>
</dbReference>
<evidence type="ECO:0000313" key="14">
    <source>
        <dbReference type="Ensembl" id="ENSAMXP00000034535.1"/>
    </source>
</evidence>
<dbReference type="GO" id="GO:0016020">
    <property type="term" value="C:membrane"/>
    <property type="evidence" value="ECO:0007669"/>
    <property type="project" value="TreeGrafter"/>
</dbReference>
<evidence type="ECO:0000313" key="15">
    <source>
        <dbReference type="Proteomes" id="UP000018467"/>
    </source>
</evidence>
<evidence type="ECO:0000256" key="10">
    <source>
        <dbReference type="ARBA" id="ARBA00046288"/>
    </source>
</evidence>
<dbReference type="STRING" id="7994.ENSAMXP00000034535"/>
<evidence type="ECO:0000256" key="6">
    <source>
        <dbReference type="ARBA" id="ARBA00022989"/>
    </source>
</evidence>